<dbReference type="InterPro" id="IPR012910">
    <property type="entry name" value="Plug_dom"/>
</dbReference>
<dbReference type="RefSeq" id="WP_261972689.1">
    <property type="nucleotide sequence ID" value="NZ_CP103460.1"/>
</dbReference>
<keyword evidence="8" id="KW-0732">Signal</keyword>
<dbReference type="InterPro" id="IPR039426">
    <property type="entry name" value="TonB-dep_rcpt-like"/>
</dbReference>
<feature type="domain" description="TonB-dependent receptor plug" evidence="9">
    <location>
        <begin position="116"/>
        <end position="223"/>
    </location>
</feature>
<comment type="similarity">
    <text evidence="7">Belongs to the TonB-dependent receptor family.</text>
</comment>
<dbReference type="InterPro" id="IPR023996">
    <property type="entry name" value="TonB-dep_OMP_SusC/RagA"/>
</dbReference>
<dbReference type="Gene3D" id="2.40.170.20">
    <property type="entry name" value="TonB-dependent receptor, beta-barrel domain"/>
    <property type="match status" value="1"/>
</dbReference>
<dbReference type="Proteomes" id="UP001228636">
    <property type="component" value="Unassembled WGS sequence"/>
</dbReference>
<dbReference type="InterPro" id="IPR036942">
    <property type="entry name" value="Beta-barrel_TonB_sf"/>
</dbReference>
<evidence type="ECO:0000256" key="4">
    <source>
        <dbReference type="ARBA" id="ARBA00022692"/>
    </source>
</evidence>
<dbReference type="Gene3D" id="2.170.130.10">
    <property type="entry name" value="TonB-dependent receptor, plug domain"/>
    <property type="match status" value="1"/>
</dbReference>
<dbReference type="SUPFAM" id="SSF56935">
    <property type="entry name" value="Porins"/>
    <property type="match status" value="1"/>
</dbReference>
<sequence>MKTKFNGFLTLLLALIVQISFAQEKTVSGTVSDSSGSLPGVSVLIKGTSKGVETDFDGKYTLKAKSGAVLVYRYLGYKTSEKTIGASSIINVTLVEGGEVLDEIVVTSLGIKRNAKELTYAATTLKSDEVTQTKSFNVATAMVGKVAGLQINTTNNGVNPSTRVVLRGNRSLLGNNEALIVIDGFPSSRDALDRISPNDITNISVLKGAGAAALYGSEATNGVVLITTKVGSGKLSVEYAGSITIENAAYLPEVQNEFGVGGFPDGTLYPLENVAWGPRYDGRLVDASETLDDGSVWQVPFSPIEDNHKNFFETGITTRHGVTVSGGDDAGSILLSLDQTNTTGIVPKDKYNRTNFRLKATRKYDKLTVGGNLSMFRSHSNVVGEGGRQGRPLYWNIINTPLHLPMEELKNWQTGEFTRNETSYFAFYENPYFIVDTQREKLDITEFNILTNVDYKFNDWLKASLNVGFTSSGQTNKREFGALDYSFELANTYARMDPYGASTADGSFNSSRFNSDFLLQFEKQVSQDFNLKAILGQNTRITSSKQIAISGGDLIIPDFYNVSTRTGDLAGSEATTNYRRVSFYTELTLGYKDYLFLNATGRNDQSSTLPKDDNSFFYYGAGMSFVASSAFPSIVSDKGLSFLKGTLSYTETGNDPGLYQTQGIFFAPDNFPYGSTAGLSQSSQVPAPGLRPEITKSIDAGIEFRMFNNRFSGELAGYKTNSIDQIIPVNISSASGATSARVNVGEVENLGIELNLMGTILRSENFSWDMGVNWSAMKSEVISLDDGVDELDLGGFADAQIIAKVGESYPQIRTTSYLKDDQGRIVVGADGDPIQDSQNQIQGKTTPDYTIGLNTTIKYKNFSLYAVADYRTGHVFYNGLVDALEFTGLSKHSATAGRQPFVFPNSSYADGSGGYIANTDRLTSGGGNAFWTAYNEVKENYVTDATTLKLREVSLSYTFGKDVLEKVGVSNLVLNFYGRNLITLRPKDNVYTDPEFNFTTGNAVGVGTQSQTAPTRQFGMGINVTF</sequence>
<dbReference type="EMBL" id="JAUFQH010000008">
    <property type="protein sequence ID" value="MDN3619925.1"/>
    <property type="molecule type" value="Genomic_DNA"/>
</dbReference>
<keyword evidence="5 7" id="KW-0472">Membrane</keyword>
<dbReference type="InterPro" id="IPR008969">
    <property type="entry name" value="CarboxyPept-like_regulatory"/>
</dbReference>
<evidence type="ECO:0000256" key="5">
    <source>
        <dbReference type="ARBA" id="ARBA00023136"/>
    </source>
</evidence>
<dbReference type="AlphaFoldDB" id="A0AAJ1QXQ2"/>
<feature type="signal peptide" evidence="8">
    <location>
        <begin position="1"/>
        <end position="22"/>
    </location>
</feature>
<dbReference type="Pfam" id="PF07715">
    <property type="entry name" value="Plug"/>
    <property type="match status" value="1"/>
</dbReference>
<evidence type="ECO:0000313" key="11">
    <source>
        <dbReference type="Proteomes" id="UP001228636"/>
    </source>
</evidence>
<evidence type="ECO:0000256" key="7">
    <source>
        <dbReference type="PROSITE-ProRule" id="PRU01360"/>
    </source>
</evidence>
<dbReference type="NCBIfam" id="TIGR04057">
    <property type="entry name" value="SusC_RagA_signa"/>
    <property type="match status" value="1"/>
</dbReference>
<comment type="subcellular location">
    <subcellularLocation>
        <location evidence="1 7">Cell outer membrane</location>
        <topology evidence="1 7">Multi-pass membrane protein</topology>
    </subcellularLocation>
</comment>
<feature type="chain" id="PRO_5042531241" evidence="8">
    <location>
        <begin position="23"/>
        <end position="1026"/>
    </location>
</feature>
<keyword evidence="2 7" id="KW-0813">Transport</keyword>
<evidence type="ECO:0000313" key="10">
    <source>
        <dbReference type="EMBL" id="MDN3619925.1"/>
    </source>
</evidence>
<dbReference type="GO" id="GO:0009279">
    <property type="term" value="C:cell outer membrane"/>
    <property type="evidence" value="ECO:0007669"/>
    <property type="project" value="UniProtKB-SubCell"/>
</dbReference>
<evidence type="ECO:0000256" key="8">
    <source>
        <dbReference type="SAM" id="SignalP"/>
    </source>
</evidence>
<dbReference type="PROSITE" id="PS52016">
    <property type="entry name" value="TONB_DEPENDENT_REC_3"/>
    <property type="match status" value="1"/>
</dbReference>
<keyword evidence="4 7" id="KW-0812">Transmembrane</keyword>
<evidence type="ECO:0000256" key="6">
    <source>
        <dbReference type="ARBA" id="ARBA00023237"/>
    </source>
</evidence>
<dbReference type="Pfam" id="PF13715">
    <property type="entry name" value="CarbopepD_reg_2"/>
    <property type="match status" value="1"/>
</dbReference>
<evidence type="ECO:0000256" key="3">
    <source>
        <dbReference type="ARBA" id="ARBA00022452"/>
    </source>
</evidence>
<evidence type="ECO:0000256" key="1">
    <source>
        <dbReference type="ARBA" id="ARBA00004571"/>
    </source>
</evidence>
<dbReference type="NCBIfam" id="TIGR04056">
    <property type="entry name" value="OMP_RagA_SusC"/>
    <property type="match status" value="1"/>
</dbReference>
<reference evidence="10 11" key="1">
    <citation type="journal article" date="2014" name="Int. J. Syst. Evol. Microbiol.">
        <title>Complete genome sequence of Corynebacterium casei LMG S-19264T (=DSM 44701T), isolated from a smear-ripened cheese.</title>
        <authorList>
            <consortium name="US DOE Joint Genome Institute (JGI-PGF)"/>
            <person name="Walter F."/>
            <person name="Albersmeier A."/>
            <person name="Kalinowski J."/>
            <person name="Ruckert C."/>
        </authorList>
    </citation>
    <scope>NUCLEOTIDE SEQUENCE [LARGE SCALE GENOMIC DNA]</scope>
    <source>
        <strain evidence="10 11">CECT 8670</strain>
    </source>
</reference>
<proteinExistence type="inferred from homology"/>
<protein>
    <submittedName>
        <fullName evidence="10">SusC/RagA family TonB-linked outer membrane protein</fullName>
    </submittedName>
</protein>
<comment type="caution">
    <text evidence="10">The sequence shown here is derived from an EMBL/GenBank/DDBJ whole genome shotgun (WGS) entry which is preliminary data.</text>
</comment>
<dbReference type="SUPFAM" id="SSF49464">
    <property type="entry name" value="Carboxypeptidase regulatory domain-like"/>
    <property type="match status" value="1"/>
</dbReference>
<gene>
    <name evidence="10" type="ORF">QWY81_10725</name>
</gene>
<name>A0AAJ1QXQ2_9FLAO</name>
<organism evidence="10 11">
    <name type="scientific">Polaribacter sejongensis</name>
    <dbReference type="NCBI Taxonomy" id="985043"/>
    <lineage>
        <taxon>Bacteria</taxon>
        <taxon>Pseudomonadati</taxon>
        <taxon>Bacteroidota</taxon>
        <taxon>Flavobacteriia</taxon>
        <taxon>Flavobacteriales</taxon>
        <taxon>Flavobacteriaceae</taxon>
    </lineage>
</organism>
<keyword evidence="3 7" id="KW-1134">Transmembrane beta strand</keyword>
<dbReference type="InterPro" id="IPR037066">
    <property type="entry name" value="Plug_dom_sf"/>
</dbReference>
<evidence type="ECO:0000256" key="2">
    <source>
        <dbReference type="ARBA" id="ARBA00022448"/>
    </source>
</evidence>
<accession>A0AAJ1QXQ2</accession>
<dbReference type="InterPro" id="IPR023997">
    <property type="entry name" value="TonB-dep_OMP_SusC/RagA_CS"/>
</dbReference>
<keyword evidence="6 7" id="KW-0998">Cell outer membrane</keyword>
<evidence type="ECO:0000259" key="9">
    <source>
        <dbReference type="Pfam" id="PF07715"/>
    </source>
</evidence>